<comment type="caution">
    <text evidence="9">The sequence shown here is derived from an EMBL/GenBank/DDBJ whole genome shotgun (WGS) entry which is preliminary data.</text>
</comment>
<dbReference type="EMBL" id="VSIX01000058">
    <property type="protein sequence ID" value="TYB31061.1"/>
    <property type="molecule type" value="Genomic_DNA"/>
</dbReference>
<name>A0A5D0MHT4_9BACT</name>
<keyword evidence="6 8" id="KW-1133">Transmembrane helix</keyword>
<keyword evidence="3" id="KW-0813">Transport</keyword>
<keyword evidence="5 8" id="KW-0812">Transmembrane</keyword>
<evidence type="ECO:0000256" key="5">
    <source>
        <dbReference type="ARBA" id="ARBA00022692"/>
    </source>
</evidence>
<dbReference type="Proteomes" id="UP000324143">
    <property type="component" value="Unassembled WGS sequence"/>
</dbReference>
<sequence>MSILKIFLILLAGSAAGFINVLAGGGSLLTIPALIFLGLPPATANGTNRIAILGQNIMAVSKFKKEGYFHWKTAILMSVPAIAGSILGSSVAVDISGELFEKILSIIMLFMLGVILFSNIKTKAEKMLSETPQNKVLLFIAFFFVGLYGGFIQAGVGFIIIAVLSIIGRINLVRTNSIKVFIVGIYTIASLIVFYLNGNLNFIYGLILAVGNSTGAYFGSHFAVKKGDKWIRVILTVAIVSMAVKLFFF</sequence>
<feature type="transmembrane region" description="Helical" evidence="8">
    <location>
        <begin position="137"/>
        <end position="166"/>
    </location>
</feature>
<dbReference type="InterPro" id="IPR052017">
    <property type="entry name" value="TSUP"/>
</dbReference>
<feature type="transmembrane region" description="Helical" evidence="8">
    <location>
        <begin position="99"/>
        <end position="117"/>
    </location>
</feature>
<reference evidence="9" key="1">
    <citation type="submission" date="2019-08" db="EMBL/GenBank/DDBJ databases">
        <title>Genomic characterization of a novel candidate phylum (ARYD3) from a high temperature, high salinity tertiary oil reservoir in north central Oklahoma, USA.</title>
        <authorList>
            <person name="Youssef N.H."/>
            <person name="Yadav A."/>
            <person name="Elshahed M.S."/>
        </authorList>
    </citation>
    <scope>NUCLEOTIDE SEQUENCE [LARGE SCALE GENOMIC DNA]</scope>
    <source>
        <strain evidence="9">ARYD3</strain>
    </source>
</reference>
<dbReference type="InterPro" id="IPR002781">
    <property type="entry name" value="TM_pro_TauE-like"/>
</dbReference>
<dbReference type="GO" id="GO:0005886">
    <property type="term" value="C:plasma membrane"/>
    <property type="evidence" value="ECO:0007669"/>
    <property type="project" value="UniProtKB-SubCell"/>
</dbReference>
<gene>
    <name evidence="9" type="ORF">FXF47_06465</name>
</gene>
<organism evidence="9 10">
    <name type="scientific">Candidatus Mcinerneyibacterium aminivorans</name>
    <dbReference type="NCBI Taxonomy" id="2703815"/>
    <lineage>
        <taxon>Bacteria</taxon>
        <taxon>Candidatus Macinerneyibacteriota</taxon>
        <taxon>Candidatus Mcinerneyibacteria</taxon>
        <taxon>Candidatus Mcinerneyibacteriales</taxon>
        <taxon>Candidatus Mcinerneyibacteriaceae</taxon>
        <taxon>Candidatus Mcinerneyibacterium</taxon>
    </lineage>
</organism>
<comment type="subcellular location">
    <subcellularLocation>
        <location evidence="1 8">Cell membrane</location>
        <topology evidence="1 8">Multi-pass membrane protein</topology>
    </subcellularLocation>
</comment>
<evidence type="ECO:0000256" key="2">
    <source>
        <dbReference type="ARBA" id="ARBA00009142"/>
    </source>
</evidence>
<feature type="transmembrane region" description="Helical" evidence="8">
    <location>
        <begin position="68"/>
        <end position="87"/>
    </location>
</feature>
<dbReference type="Pfam" id="PF01925">
    <property type="entry name" value="TauE"/>
    <property type="match status" value="1"/>
</dbReference>
<feature type="transmembrane region" description="Helical" evidence="8">
    <location>
        <begin position="178"/>
        <end position="196"/>
    </location>
</feature>
<keyword evidence="10" id="KW-1185">Reference proteome</keyword>
<keyword evidence="7 8" id="KW-0472">Membrane</keyword>
<evidence type="ECO:0000256" key="7">
    <source>
        <dbReference type="ARBA" id="ARBA00023136"/>
    </source>
</evidence>
<comment type="similarity">
    <text evidence="2 8">Belongs to the 4-toluene sulfonate uptake permease (TSUP) (TC 2.A.102) family.</text>
</comment>
<dbReference type="PANTHER" id="PTHR30269:SF0">
    <property type="entry name" value="MEMBRANE TRANSPORTER PROTEIN YFCA-RELATED"/>
    <property type="match status" value="1"/>
</dbReference>
<evidence type="ECO:0000313" key="10">
    <source>
        <dbReference type="Proteomes" id="UP000324143"/>
    </source>
</evidence>
<accession>A0A5D0MHT4</accession>
<dbReference type="AlphaFoldDB" id="A0A5D0MHT4"/>
<feature type="transmembrane region" description="Helical" evidence="8">
    <location>
        <begin position="230"/>
        <end position="248"/>
    </location>
</feature>
<dbReference type="PANTHER" id="PTHR30269">
    <property type="entry name" value="TRANSMEMBRANE PROTEIN YFCA"/>
    <property type="match status" value="1"/>
</dbReference>
<evidence type="ECO:0000256" key="4">
    <source>
        <dbReference type="ARBA" id="ARBA00022475"/>
    </source>
</evidence>
<evidence type="ECO:0000256" key="6">
    <source>
        <dbReference type="ARBA" id="ARBA00022989"/>
    </source>
</evidence>
<evidence type="ECO:0000256" key="8">
    <source>
        <dbReference type="RuleBase" id="RU363041"/>
    </source>
</evidence>
<protein>
    <recommendedName>
        <fullName evidence="8">Probable membrane transporter protein</fullName>
    </recommendedName>
</protein>
<proteinExistence type="inferred from homology"/>
<evidence type="ECO:0000313" key="9">
    <source>
        <dbReference type="EMBL" id="TYB31061.1"/>
    </source>
</evidence>
<keyword evidence="4 8" id="KW-1003">Cell membrane</keyword>
<evidence type="ECO:0000256" key="3">
    <source>
        <dbReference type="ARBA" id="ARBA00022448"/>
    </source>
</evidence>
<feature type="transmembrane region" description="Helical" evidence="8">
    <location>
        <begin position="202"/>
        <end position="218"/>
    </location>
</feature>
<evidence type="ECO:0000256" key="1">
    <source>
        <dbReference type="ARBA" id="ARBA00004651"/>
    </source>
</evidence>